<gene>
    <name evidence="2" type="ORF">ACFFRH_24435</name>
</gene>
<dbReference type="CDD" id="cd00090">
    <property type="entry name" value="HTH_ARSR"/>
    <property type="match status" value="1"/>
</dbReference>
<dbReference type="InterPro" id="IPR036390">
    <property type="entry name" value="WH_DNA-bd_sf"/>
</dbReference>
<dbReference type="Gene3D" id="1.10.10.10">
    <property type="entry name" value="Winged helix-like DNA-binding domain superfamily/Winged helix DNA-binding domain"/>
    <property type="match status" value="1"/>
</dbReference>
<feature type="domain" description="HTH arsR-type" evidence="1">
    <location>
        <begin position="2"/>
        <end position="86"/>
    </location>
</feature>
<proteinExistence type="predicted"/>
<dbReference type="InterPro" id="IPR011991">
    <property type="entry name" value="ArsR-like_HTH"/>
</dbReference>
<dbReference type="SMART" id="SM00418">
    <property type="entry name" value="HTH_ARSR"/>
    <property type="match status" value="1"/>
</dbReference>
<comment type="caution">
    <text evidence="2">The sequence shown here is derived from an EMBL/GenBank/DDBJ whole genome shotgun (WGS) entry which is preliminary data.</text>
</comment>
<dbReference type="Proteomes" id="UP001589610">
    <property type="component" value="Unassembled WGS sequence"/>
</dbReference>
<dbReference type="Gene3D" id="6.10.140.2180">
    <property type="match status" value="1"/>
</dbReference>
<evidence type="ECO:0000313" key="2">
    <source>
        <dbReference type="EMBL" id="MFB9678638.1"/>
    </source>
</evidence>
<protein>
    <submittedName>
        <fullName evidence="2">Helix-turn-helix domain-containing protein</fullName>
    </submittedName>
</protein>
<name>A0ABV5THN7_9ACTN</name>
<dbReference type="RefSeq" id="WP_344743143.1">
    <property type="nucleotide sequence ID" value="NZ_BAAAWW010000017.1"/>
</dbReference>
<sequence>MNTFELLGHPIRLRVVHAMRGGRTLTTSQLCARIPDVSKATVYRHVDLLAAGGILEVAEEQRVRGAVERRYRLRQDRATIDASTIESMSLDDHRRGFATAMATLLAEFNAYLDREHADPVADLVGYRQHATWLSRDELLEMIGELRAAIAPRLANRPAPGRARYLLSPILFPAEDASAPETG</sequence>
<dbReference type="EMBL" id="JBHMBS010000012">
    <property type="protein sequence ID" value="MFB9678638.1"/>
    <property type="molecule type" value="Genomic_DNA"/>
</dbReference>
<accession>A0ABV5THN7</accession>
<dbReference type="SUPFAM" id="SSF46785">
    <property type="entry name" value="Winged helix' DNA-binding domain"/>
    <property type="match status" value="1"/>
</dbReference>
<organism evidence="2 3">
    <name type="scientific">Streptosporangium vulgare</name>
    <dbReference type="NCBI Taxonomy" id="46190"/>
    <lineage>
        <taxon>Bacteria</taxon>
        <taxon>Bacillati</taxon>
        <taxon>Actinomycetota</taxon>
        <taxon>Actinomycetes</taxon>
        <taxon>Streptosporangiales</taxon>
        <taxon>Streptosporangiaceae</taxon>
        <taxon>Streptosporangium</taxon>
    </lineage>
</organism>
<dbReference type="Pfam" id="PF12840">
    <property type="entry name" value="HTH_20"/>
    <property type="match status" value="1"/>
</dbReference>
<evidence type="ECO:0000313" key="3">
    <source>
        <dbReference type="Proteomes" id="UP001589610"/>
    </source>
</evidence>
<evidence type="ECO:0000259" key="1">
    <source>
        <dbReference type="SMART" id="SM00418"/>
    </source>
</evidence>
<keyword evidence="3" id="KW-1185">Reference proteome</keyword>
<reference evidence="2 3" key="1">
    <citation type="submission" date="2024-09" db="EMBL/GenBank/DDBJ databases">
        <authorList>
            <person name="Sun Q."/>
            <person name="Mori K."/>
        </authorList>
    </citation>
    <scope>NUCLEOTIDE SEQUENCE [LARGE SCALE GENOMIC DNA]</scope>
    <source>
        <strain evidence="2 3">JCM 3028</strain>
    </source>
</reference>
<dbReference type="InterPro" id="IPR036388">
    <property type="entry name" value="WH-like_DNA-bd_sf"/>
</dbReference>
<dbReference type="InterPro" id="IPR001845">
    <property type="entry name" value="HTH_ArsR_DNA-bd_dom"/>
</dbReference>